<evidence type="ECO:0000256" key="1">
    <source>
        <dbReference type="SAM" id="Phobius"/>
    </source>
</evidence>
<dbReference type="Proteomes" id="UP001194468">
    <property type="component" value="Unassembled WGS sequence"/>
</dbReference>
<keyword evidence="1" id="KW-1133">Transmembrane helix</keyword>
<evidence type="ECO:0000313" key="2">
    <source>
        <dbReference type="EMBL" id="KAF8429436.1"/>
    </source>
</evidence>
<accession>A0AAD4G8S4</accession>
<feature type="transmembrane region" description="Helical" evidence="1">
    <location>
        <begin position="7"/>
        <end position="29"/>
    </location>
</feature>
<reference evidence="2" key="1">
    <citation type="submission" date="2019-10" db="EMBL/GenBank/DDBJ databases">
        <authorList>
            <consortium name="DOE Joint Genome Institute"/>
            <person name="Kuo A."/>
            <person name="Miyauchi S."/>
            <person name="Kiss E."/>
            <person name="Drula E."/>
            <person name="Kohler A."/>
            <person name="Sanchez-Garcia M."/>
            <person name="Andreopoulos B."/>
            <person name="Barry K.W."/>
            <person name="Bonito G."/>
            <person name="Buee M."/>
            <person name="Carver A."/>
            <person name="Chen C."/>
            <person name="Cichocki N."/>
            <person name="Clum A."/>
            <person name="Culley D."/>
            <person name="Crous P.W."/>
            <person name="Fauchery L."/>
            <person name="Girlanda M."/>
            <person name="Hayes R."/>
            <person name="Keri Z."/>
            <person name="LaButti K."/>
            <person name="Lipzen A."/>
            <person name="Lombard V."/>
            <person name="Magnuson J."/>
            <person name="Maillard F."/>
            <person name="Morin E."/>
            <person name="Murat C."/>
            <person name="Nolan M."/>
            <person name="Ohm R."/>
            <person name="Pangilinan J."/>
            <person name="Pereira M."/>
            <person name="Perotto S."/>
            <person name="Peter M."/>
            <person name="Riley R."/>
            <person name="Sitrit Y."/>
            <person name="Stielow B."/>
            <person name="Szollosi G."/>
            <person name="Zifcakova L."/>
            <person name="Stursova M."/>
            <person name="Spatafora J.W."/>
            <person name="Tedersoo L."/>
            <person name="Vaario L.-M."/>
            <person name="Yamada A."/>
            <person name="Yan M."/>
            <person name="Wang P."/>
            <person name="Xu J."/>
            <person name="Bruns T."/>
            <person name="Baldrian P."/>
            <person name="Vilgalys R."/>
            <person name="Henrissat B."/>
            <person name="Grigoriev I.V."/>
            <person name="Hibbett D."/>
            <person name="Nagy L.G."/>
            <person name="Martin F.M."/>
        </authorList>
    </citation>
    <scope>NUCLEOTIDE SEQUENCE</scope>
    <source>
        <strain evidence="2">BED1</strain>
    </source>
</reference>
<dbReference type="AlphaFoldDB" id="A0AAD4G8S4"/>
<dbReference type="EMBL" id="WHUW01000067">
    <property type="protein sequence ID" value="KAF8429436.1"/>
    <property type="molecule type" value="Genomic_DNA"/>
</dbReference>
<keyword evidence="1" id="KW-0812">Transmembrane</keyword>
<gene>
    <name evidence="2" type="ORF">L210DRAFT_3563360</name>
</gene>
<evidence type="ECO:0000313" key="3">
    <source>
        <dbReference type="Proteomes" id="UP001194468"/>
    </source>
</evidence>
<feature type="transmembrane region" description="Helical" evidence="1">
    <location>
        <begin position="35"/>
        <end position="53"/>
    </location>
</feature>
<comment type="caution">
    <text evidence="2">The sequence shown here is derived from an EMBL/GenBank/DDBJ whole genome shotgun (WGS) entry which is preliminary data.</text>
</comment>
<name>A0AAD4G8S4_BOLED</name>
<keyword evidence="3" id="KW-1185">Reference proteome</keyword>
<proteinExistence type="predicted"/>
<protein>
    <submittedName>
        <fullName evidence="2">Uncharacterized protein</fullName>
    </submittedName>
</protein>
<sequence length="86" mass="9594">MRNSIRYLPCSAGTLPIGCNIASTFYVPVPRAGRTIYHIPVIYLIMGMMYYSVMRPRTGSVSTTASEYYSHSDSDIVLHLKGLPSF</sequence>
<reference evidence="2" key="2">
    <citation type="journal article" date="2020" name="Nat. Commun.">
        <title>Large-scale genome sequencing of mycorrhizal fungi provides insights into the early evolution of symbiotic traits.</title>
        <authorList>
            <person name="Miyauchi S."/>
            <person name="Kiss E."/>
            <person name="Kuo A."/>
            <person name="Drula E."/>
            <person name="Kohler A."/>
            <person name="Sanchez-Garcia M."/>
            <person name="Morin E."/>
            <person name="Andreopoulos B."/>
            <person name="Barry K.W."/>
            <person name="Bonito G."/>
            <person name="Buee M."/>
            <person name="Carver A."/>
            <person name="Chen C."/>
            <person name="Cichocki N."/>
            <person name="Clum A."/>
            <person name="Culley D."/>
            <person name="Crous P.W."/>
            <person name="Fauchery L."/>
            <person name="Girlanda M."/>
            <person name="Hayes R.D."/>
            <person name="Keri Z."/>
            <person name="LaButti K."/>
            <person name="Lipzen A."/>
            <person name="Lombard V."/>
            <person name="Magnuson J."/>
            <person name="Maillard F."/>
            <person name="Murat C."/>
            <person name="Nolan M."/>
            <person name="Ohm R.A."/>
            <person name="Pangilinan J."/>
            <person name="Pereira M.F."/>
            <person name="Perotto S."/>
            <person name="Peter M."/>
            <person name="Pfister S."/>
            <person name="Riley R."/>
            <person name="Sitrit Y."/>
            <person name="Stielow J.B."/>
            <person name="Szollosi G."/>
            <person name="Zifcakova L."/>
            <person name="Stursova M."/>
            <person name="Spatafora J.W."/>
            <person name="Tedersoo L."/>
            <person name="Vaario L.M."/>
            <person name="Yamada A."/>
            <person name="Yan M."/>
            <person name="Wang P."/>
            <person name="Xu J."/>
            <person name="Bruns T."/>
            <person name="Baldrian P."/>
            <person name="Vilgalys R."/>
            <person name="Dunand C."/>
            <person name="Henrissat B."/>
            <person name="Grigoriev I.V."/>
            <person name="Hibbett D."/>
            <person name="Nagy L.G."/>
            <person name="Martin F.M."/>
        </authorList>
    </citation>
    <scope>NUCLEOTIDE SEQUENCE</scope>
    <source>
        <strain evidence="2">BED1</strain>
    </source>
</reference>
<organism evidence="2 3">
    <name type="scientific">Boletus edulis BED1</name>
    <dbReference type="NCBI Taxonomy" id="1328754"/>
    <lineage>
        <taxon>Eukaryota</taxon>
        <taxon>Fungi</taxon>
        <taxon>Dikarya</taxon>
        <taxon>Basidiomycota</taxon>
        <taxon>Agaricomycotina</taxon>
        <taxon>Agaricomycetes</taxon>
        <taxon>Agaricomycetidae</taxon>
        <taxon>Boletales</taxon>
        <taxon>Boletineae</taxon>
        <taxon>Boletaceae</taxon>
        <taxon>Boletoideae</taxon>
        <taxon>Boletus</taxon>
    </lineage>
</organism>
<keyword evidence="1" id="KW-0472">Membrane</keyword>